<dbReference type="Proteomes" id="UP001157961">
    <property type="component" value="Unassembled WGS sequence"/>
</dbReference>
<name>A0ABY1PD32_9RHOB</name>
<proteinExistence type="predicted"/>
<protein>
    <submittedName>
        <fullName evidence="1">Uncharacterized protein</fullName>
    </submittedName>
</protein>
<organism evidence="1 2">
    <name type="scientific">Shimia sagamensis</name>
    <dbReference type="NCBI Taxonomy" id="1566352"/>
    <lineage>
        <taxon>Bacteria</taxon>
        <taxon>Pseudomonadati</taxon>
        <taxon>Pseudomonadota</taxon>
        <taxon>Alphaproteobacteria</taxon>
        <taxon>Rhodobacterales</taxon>
        <taxon>Roseobacteraceae</taxon>
    </lineage>
</organism>
<reference evidence="1 2" key="1">
    <citation type="submission" date="2017-05" db="EMBL/GenBank/DDBJ databases">
        <authorList>
            <person name="Varghese N."/>
            <person name="Submissions S."/>
        </authorList>
    </citation>
    <scope>NUCLEOTIDE SEQUENCE [LARGE SCALE GENOMIC DNA]</scope>
    <source>
        <strain evidence="1 2">DSM 29734</strain>
    </source>
</reference>
<keyword evidence="2" id="KW-1185">Reference proteome</keyword>
<gene>
    <name evidence="1" type="ORF">SAMN06265373_10810</name>
</gene>
<accession>A0ABY1PD32</accession>
<sequence length="85" mass="9342">MQRTSVLCPPNATPPLNFATALINDRFSHCIAAIEGCIQKLISGICKGRNLRIADLDGLRSIEAGVFHFWMAAFLKLRQQPCTGI</sequence>
<evidence type="ECO:0000313" key="2">
    <source>
        <dbReference type="Proteomes" id="UP001157961"/>
    </source>
</evidence>
<evidence type="ECO:0000313" key="1">
    <source>
        <dbReference type="EMBL" id="SMP31590.1"/>
    </source>
</evidence>
<dbReference type="EMBL" id="FXTY01000008">
    <property type="protein sequence ID" value="SMP31590.1"/>
    <property type="molecule type" value="Genomic_DNA"/>
</dbReference>
<comment type="caution">
    <text evidence="1">The sequence shown here is derived from an EMBL/GenBank/DDBJ whole genome shotgun (WGS) entry which is preliminary data.</text>
</comment>